<proteinExistence type="predicted"/>
<dbReference type="AlphaFoldDB" id="A0AAW2JHY9"/>
<feature type="compositionally biased region" description="Low complexity" evidence="1">
    <location>
        <begin position="67"/>
        <end position="81"/>
    </location>
</feature>
<dbReference type="EMBL" id="JACGWJ010000344">
    <property type="protein sequence ID" value="KAL0293185.1"/>
    <property type="molecule type" value="Genomic_DNA"/>
</dbReference>
<reference evidence="2" key="2">
    <citation type="journal article" date="2024" name="Plant">
        <title>Genomic evolution and insights into agronomic trait innovations of Sesamum species.</title>
        <authorList>
            <person name="Miao H."/>
            <person name="Wang L."/>
            <person name="Qu L."/>
            <person name="Liu H."/>
            <person name="Sun Y."/>
            <person name="Le M."/>
            <person name="Wang Q."/>
            <person name="Wei S."/>
            <person name="Zheng Y."/>
            <person name="Lin W."/>
            <person name="Duan Y."/>
            <person name="Cao H."/>
            <person name="Xiong S."/>
            <person name="Wang X."/>
            <person name="Wei L."/>
            <person name="Li C."/>
            <person name="Ma Q."/>
            <person name="Ju M."/>
            <person name="Zhao R."/>
            <person name="Li G."/>
            <person name="Mu C."/>
            <person name="Tian Q."/>
            <person name="Mei H."/>
            <person name="Zhang T."/>
            <person name="Gao T."/>
            <person name="Zhang H."/>
        </authorList>
    </citation>
    <scope>NUCLEOTIDE SEQUENCE</scope>
    <source>
        <strain evidence="2">G02</strain>
    </source>
</reference>
<reference evidence="2" key="1">
    <citation type="submission" date="2020-06" db="EMBL/GenBank/DDBJ databases">
        <authorList>
            <person name="Li T."/>
            <person name="Hu X."/>
            <person name="Zhang T."/>
            <person name="Song X."/>
            <person name="Zhang H."/>
            <person name="Dai N."/>
            <person name="Sheng W."/>
            <person name="Hou X."/>
            <person name="Wei L."/>
        </authorList>
    </citation>
    <scope>NUCLEOTIDE SEQUENCE</scope>
    <source>
        <strain evidence="2">G02</strain>
        <tissue evidence="2">Leaf</tissue>
    </source>
</reference>
<name>A0AAW2JHY9_SESRA</name>
<sequence>MNLLCVLPTDIMFSKYFWDYAIGERGGNTPPARSPKGTPASSGSIGKRPISPPVGAPSEGPAKRIRTSSLGTPPSGSSRPSATPPPPPPFKEEKGISPQPSRSSLGGCISILLLHRTKGKPPLWLFP</sequence>
<accession>A0AAW2JHY9</accession>
<organism evidence="2">
    <name type="scientific">Sesamum radiatum</name>
    <name type="common">Black benniseed</name>
    <dbReference type="NCBI Taxonomy" id="300843"/>
    <lineage>
        <taxon>Eukaryota</taxon>
        <taxon>Viridiplantae</taxon>
        <taxon>Streptophyta</taxon>
        <taxon>Embryophyta</taxon>
        <taxon>Tracheophyta</taxon>
        <taxon>Spermatophyta</taxon>
        <taxon>Magnoliopsida</taxon>
        <taxon>eudicotyledons</taxon>
        <taxon>Gunneridae</taxon>
        <taxon>Pentapetalae</taxon>
        <taxon>asterids</taxon>
        <taxon>lamiids</taxon>
        <taxon>Lamiales</taxon>
        <taxon>Pedaliaceae</taxon>
        <taxon>Sesamum</taxon>
    </lineage>
</organism>
<gene>
    <name evidence="2" type="ORF">Sradi_6952300</name>
</gene>
<protein>
    <submittedName>
        <fullName evidence="2">Uncharacterized protein</fullName>
    </submittedName>
</protein>
<evidence type="ECO:0000256" key="1">
    <source>
        <dbReference type="SAM" id="MobiDB-lite"/>
    </source>
</evidence>
<feature type="region of interest" description="Disordered" evidence="1">
    <location>
        <begin position="24"/>
        <end position="103"/>
    </location>
</feature>
<comment type="caution">
    <text evidence="2">The sequence shown here is derived from an EMBL/GenBank/DDBJ whole genome shotgun (WGS) entry which is preliminary data.</text>
</comment>
<evidence type="ECO:0000313" key="2">
    <source>
        <dbReference type="EMBL" id="KAL0293185.1"/>
    </source>
</evidence>